<dbReference type="Gene3D" id="3.40.710.10">
    <property type="entry name" value="DD-peptidase/beta-lactamase superfamily"/>
    <property type="match status" value="1"/>
</dbReference>
<keyword evidence="7" id="KW-1185">Reference proteome</keyword>
<keyword evidence="2" id="KW-0645">Protease</keyword>
<feature type="transmembrane region" description="Helical" evidence="4">
    <location>
        <begin position="12"/>
        <end position="30"/>
    </location>
</feature>
<dbReference type="GO" id="GO:0005886">
    <property type="term" value="C:plasma membrane"/>
    <property type="evidence" value="ECO:0007669"/>
    <property type="project" value="TreeGrafter"/>
</dbReference>
<dbReference type="Pfam" id="PF03717">
    <property type="entry name" value="PBP_dimer"/>
    <property type="match status" value="1"/>
</dbReference>
<dbReference type="SUPFAM" id="SSF56519">
    <property type="entry name" value="Penicillin binding protein dimerisation domain"/>
    <property type="match status" value="1"/>
</dbReference>
<protein>
    <submittedName>
        <fullName evidence="6">Transpeptidase family protein</fullName>
    </submittedName>
</protein>
<dbReference type="Gene3D" id="3.90.1310.10">
    <property type="entry name" value="Penicillin-binding protein 2a (Domain 2)"/>
    <property type="match status" value="1"/>
</dbReference>
<evidence type="ECO:0000256" key="4">
    <source>
        <dbReference type="SAM" id="Phobius"/>
    </source>
</evidence>
<evidence type="ECO:0000313" key="7">
    <source>
        <dbReference type="Proteomes" id="UP000753961"/>
    </source>
</evidence>
<comment type="subcellular location">
    <subcellularLocation>
        <location evidence="1">Membrane</location>
    </subcellularLocation>
</comment>
<dbReference type="InterPro" id="IPR001460">
    <property type="entry name" value="PCN-bd_Tpept"/>
</dbReference>
<dbReference type="InterPro" id="IPR012338">
    <property type="entry name" value="Beta-lactam/transpept-like"/>
</dbReference>
<keyword evidence="2" id="KW-0121">Carboxypeptidase</keyword>
<feature type="domain" description="PASTA" evidence="5">
    <location>
        <begin position="655"/>
        <end position="712"/>
    </location>
</feature>
<dbReference type="RefSeq" id="WP_222579068.1">
    <property type="nucleotide sequence ID" value="NZ_JAHVHU010000005.1"/>
</dbReference>
<reference evidence="6" key="1">
    <citation type="submission" date="2021-06" db="EMBL/GenBank/DDBJ databases">
        <title>44 bacteria genomes isolated from Dapeng, Shenzhen.</title>
        <authorList>
            <person name="Zheng W."/>
            <person name="Yu S."/>
            <person name="Huang Y."/>
        </authorList>
    </citation>
    <scope>NUCLEOTIDE SEQUENCE</scope>
    <source>
        <strain evidence="6">DP5N28-2</strain>
    </source>
</reference>
<dbReference type="SUPFAM" id="SSF54184">
    <property type="entry name" value="Penicillin-binding protein 2x (pbp-2x), c-terminal domain"/>
    <property type="match status" value="1"/>
</dbReference>
<dbReference type="InterPro" id="IPR050515">
    <property type="entry name" value="Beta-lactam/transpept"/>
</dbReference>
<dbReference type="Pfam" id="PF00905">
    <property type="entry name" value="Transpeptidase"/>
    <property type="match status" value="1"/>
</dbReference>
<proteinExistence type="predicted"/>
<gene>
    <name evidence="6" type="ORF">KUV50_05340</name>
</gene>
<comment type="caution">
    <text evidence="6">The sequence shown here is derived from an EMBL/GenBank/DDBJ whole genome shotgun (WGS) entry which is preliminary data.</text>
</comment>
<dbReference type="EMBL" id="JAHVHU010000005">
    <property type="protein sequence ID" value="MBY5957549.1"/>
    <property type="molecule type" value="Genomic_DNA"/>
</dbReference>
<dbReference type="Proteomes" id="UP000753961">
    <property type="component" value="Unassembled WGS sequence"/>
</dbReference>
<name>A0A953HKH4_9BACT</name>
<dbReference type="PANTHER" id="PTHR30627:SF1">
    <property type="entry name" value="PEPTIDOGLYCAN D,D-TRANSPEPTIDASE FTSI"/>
    <property type="match status" value="1"/>
</dbReference>
<organism evidence="6 7">
    <name type="scientific">Membranihabitans marinus</name>
    <dbReference type="NCBI Taxonomy" id="1227546"/>
    <lineage>
        <taxon>Bacteria</taxon>
        <taxon>Pseudomonadati</taxon>
        <taxon>Bacteroidota</taxon>
        <taxon>Saprospiria</taxon>
        <taxon>Saprospirales</taxon>
        <taxon>Saprospiraceae</taxon>
        <taxon>Membranihabitans</taxon>
    </lineage>
</organism>
<sequence length="712" mass="80061">MSIRKEILSRAYITFYVLVLVSVVIMGQVIKIDTVERAYWIQRGEDYSIRKQNVEAQRGNIYADDGSLLATSIPYFDIRIDFGSEAMRDEYFNQHVDSLSIYLQRDIWPKRSVAQIKQKLVRARKDRVRSFLIARNADFTVVEKVKKYPLLSLGGYKGGLVLERKSSRLKPYGNLASRSIGRMAGDRKPLGLEMYYDDLLGGKDGLRYVQRIARGIDIPIHDLTEIDAQEGHDLQTSINVNLQDIAEYSLRQVLTEHEAEWGTAIVMEVKSGHVKAIANLGQTASGGYYENLNYGVGRLYELGSTFKLATMLALFEDQDLELDDPVSLGPGYMRVGSGIIRDSEGHPFDTTTIEHNFAISSNVGMAKLAIKYFRSDDGPDRFFKYMKQFHLKSKTGIEIPGEPEPDIYSKEERKNIPGKKGTWSSVMSIPYMAHGYELRTTPLQILAFYNAVANDGYYVPPRLGEKVMKSGSLVRMIHPNMKSVRIASESSIKKAQHLLKEVVLNGTGKNLISPDYSVAGKTGTTRINYADKDAKRKKYIASFVGYFPTDQPKYSCIVVVNDPKKHAYYGSKIAAPVFKEIVDYCYATDPNLMKVLNDKPMLASAQIQLPVYEVGYSKDFETVFGYLGLKTRKSTESEWTVILQDSTDFTLAPRAVREKAIPNVVGMGLRDALYLLENLDVRVVVQGTGKVTRQSIEPGSPINNKKIFLTLG</sequence>
<dbReference type="InterPro" id="IPR005311">
    <property type="entry name" value="PBP_dimer"/>
</dbReference>
<dbReference type="AlphaFoldDB" id="A0A953HKH4"/>
<dbReference type="InterPro" id="IPR005543">
    <property type="entry name" value="PASTA_dom"/>
</dbReference>
<dbReference type="SMART" id="SM00740">
    <property type="entry name" value="PASTA"/>
    <property type="match status" value="1"/>
</dbReference>
<dbReference type="GO" id="GO:0071555">
    <property type="term" value="P:cell wall organization"/>
    <property type="evidence" value="ECO:0007669"/>
    <property type="project" value="TreeGrafter"/>
</dbReference>
<keyword evidence="2" id="KW-0378">Hydrolase</keyword>
<dbReference type="PANTHER" id="PTHR30627">
    <property type="entry name" value="PEPTIDOGLYCAN D,D-TRANSPEPTIDASE"/>
    <property type="match status" value="1"/>
</dbReference>
<evidence type="ECO:0000256" key="1">
    <source>
        <dbReference type="ARBA" id="ARBA00004370"/>
    </source>
</evidence>
<accession>A0A953HKH4</accession>
<dbReference type="InterPro" id="IPR036138">
    <property type="entry name" value="PBP_dimer_sf"/>
</dbReference>
<dbReference type="CDD" id="cd06575">
    <property type="entry name" value="PASTA_Pbp2x-like_2"/>
    <property type="match status" value="1"/>
</dbReference>
<dbReference type="GO" id="GO:0008658">
    <property type="term" value="F:penicillin binding"/>
    <property type="evidence" value="ECO:0007669"/>
    <property type="project" value="InterPro"/>
</dbReference>
<dbReference type="Pfam" id="PF03793">
    <property type="entry name" value="PASTA"/>
    <property type="match status" value="1"/>
</dbReference>
<dbReference type="SUPFAM" id="SSF56601">
    <property type="entry name" value="beta-lactamase/transpeptidase-like"/>
    <property type="match status" value="1"/>
</dbReference>
<evidence type="ECO:0000256" key="3">
    <source>
        <dbReference type="ARBA" id="ARBA00023136"/>
    </source>
</evidence>
<evidence type="ECO:0000313" key="6">
    <source>
        <dbReference type="EMBL" id="MBY5957549.1"/>
    </source>
</evidence>
<evidence type="ECO:0000256" key="2">
    <source>
        <dbReference type="ARBA" id="ARBA00022645"/>
    </source>
</evidence>
<dbReference type="Gene3D" id="3.30.450.330">
    <property type="match status" value="1"/>
</dbReference>
<keyword evidence="3 4" id="KW-0472">Membrane</keyword>
<evidence type="ECO:0000259" key="5">
    <source>
        <dbReference type="PROSITE" id="PS51178"/>
    </source>
</evidence>
<keyword evidence="4" id="KW-1133">Transmembrane helix</keyword>
<keyword evidence="4" id="KW-0812">Transmembrane</keyword>
<dbReference type="GO" id="GO:0004180">
    <property type="term" value="F:carboxypeptidase activity"/>
    <property type="evidence" value="ECO:0007669"/>
    <property type="project" value="UniProtKB-KW"/>
</dbReference>
<dbReference type="PROSITE" id="PS51178">
    <property type="entry name" value="PASTA"/>
    <property type="match status" value="1"/>
</dbReference>